<comment type="caution">
    <text evidence="2">The sequence shown here is derived from an EMBL/GenBank/DDBJ whole genome shotgun (WGS) entry which is preliminary data.</text>
</comment>
<sequence length="238" mass="26525">MKTYRKVVLLIATILGVLFLLLMASFTTINACAFANQHSVFIKSQTQLAIESSDLEQAKYYAYKALKGINKTKNNFKDCGCENALVNIKQAEQNLKQATKTNSLEASKSFLQTALKSTMISINALEEFEDGDNTTYGNDVLVLNTKQVLNEQGGVILPKAKRLKEAIDLNVSQFEQSLQNVLEHVECGDAFNFISKIHTKTKEKLGDKSLSEAKIYYHVRVKEITYNALLSLEGCPAK</sequence>
<proteinExistence type="predicted"/>
<evidence type="ECO:0000256" key="1">
    <source>
        <dbReference type="SAM" id="Coils"/>
    </source>
</evidence>
<organism evidence="2 3">
    <name type="scientific">Croceitalea vernalis</name>
    <dbReference type="NCBI Taxonomy" id="3075599"/>
    <lineage>
        <taxon>Bacteria</taxon>
        <taxon>Pseudomonadati</taxon>
        <taxon>Bacteroidota</taxon>
        <taxon>Flavobacteriia</taxon>
        <taxon>Flavobacteriales</taxon>
        <taxon>Flavobacteriaceae</taxon>
        <taxon>Croceitalea</taxon>
    </lineage>
</organism>
<reference evidence="2 3" key="1">
    <citation type="submission" date="2023-09" db="EMBL/GenBank/DDBJ databases">
        <authorList>
            <person name="Rey-Velasco X."/>
        </authorList>
    </citation>
    <scope>NUCLEOTIDE SEQUENCE [LARGE SCALE GENOMIC DNA]</scope>
    <source>
        <strain evidence="2 3">P007</strain>
    </source>
</reference>
<evidence type="ECO:0000313" key="2">
    <source>
        <dbReference type="EMBL" id="MDT0622183.1"/>
    </source>
</evidence>
<accession>A0ABU3BJ56</accession>
<dbReference type="Proteomes" id="UP001250662">
    <property type="component" value="Unassembled WGS sequence"/>
</dbReference>
<evidence type="ECO:0000313" key="3">
    <source>
        <dbReference type="Proteomes" id="UP001250662"/>
    </source>
</evidence>
<keyword evidence="1" id="KW-0175">Coiled coil</keyword>
<keyword evidence="3" id="KW-1185">Reference proteome</keyword>
<dbReference type="RefSeq" id="WP_311385779.1">
    <property type="nucleotide sequence ID" value="NZ_JAVRHU010000003.1"/>
</dbReference>
<dbReference type="EMBL" id="JAVRHU010000003">
    <property type="protein sequence ID" value="MDT0622183.1"/>
    <property type="molecule type" value="Genomic_DNA"/>
</dbReference>
<protein>
    <recommendedName>
        <fullName evidence="4">DUF4398 domain-containing protein</fullName>
    </recommendedName>
</protein>
<gene>
    <name evidence="2" type="ORF">RM520_11140</name>
</gene>
<feature type="coiled-coil region" evidence="1">
    <location>
        <begin position="81"/>
        <end position="108"/>
    </location>
</feature>
<evidence type="ECO:0008006" key="4">
    <source>
        <dbReference type="Google" id="ProtNLM"/>
    </source>
</evidence>
<name>A0ABU3BJ56_9FLAO</name>